<sequence>MKRIFLCALMVLGGLQINAQVQTPHPSPGATISQTVGLTEVNITYSRPSLRDREIFGELVPYDKIWRTGANENTVISFSDDVIIAGQTLPKGAYSLYTKPGEENWDVYFYTTTNNWGNPAQWDASNIAVELQVTPVTFPFKIETFTLSLDNLNNSGAVLGILWENTYIGIPFEVPTDKKAMASIENTFNGPSGSDYYAAAVYYFQQGKDLEKAEQWVEKAVSLQGEPAFWMLYQQSLIQHANGKTKKAIATAKQSINAAEAAGNSDYVRLNQNSLQKWETKK</sequence>
<organism evidence="2 3">
    <name type="scientific">Galbibacter marinus</name>
    <dbReference type="NCBI Taxonomy" id="555500"/>
    <lineage>
        <taxon>Bacteria</taxon>
        <taxon>Pseudomonadati</taxon>
        <taxon>Bacteroidota</taxon>
        <taxon>Flavobacteriia</taxon>
        <taxon>Flavobacteriales</taxon>
        <taxon>Flavobacteriaceae</taxon>
        <taxon>Galbibacter</taxon>
    </lineage>
</organism>
<keyword evidence="1" id="KW-0732">Signal</keyword>
<dbReference type="InterPro" id="IPR021314">
    <property type="entry name" value="DUF2911"/>
</dbReference>
<keyword evidence="3" id="KW-1185">Reference proteome</keyword>
<evidence type="ECO:0000313" key="2">
    <source>
        <dbReference type="EMBL" id="EKF54746.1"/>
    </source>
</evidence>
<dbReference type="Proteomes" id="UP000007364">
    <property type="component" value="Unassembled WGS sequence"/>
</dbReference>
<dbReference type="Pfam" id="PF11138">
    <property type="entry name" value="DUF2911"/>
    <property type="match status" value="1"/>
</dbReference>
<name>K2Q1P7_9FLAO</name>
<reference evidence="2 3" key="1">
    <citation type="journal article" date="2012" name="J. Bacteriol.">
        <title>Genome Sequence of Galbibacter marinum Type Strain ck-I2-15.</title>
        <authorList>
            <person name="Lai Q."/>
            <person name="Li C."/>
            <person name="Shao Z."/>
        </authorList>
    </citation>
    <scope>NUCLEOTIDE SEQUENCE [LARGE SCALE GENOMIC DNA]</scope>
    <source>
        <strain evidence="3">ck-I2-15</strain>
    </source>
</reference>
<dbReference type="AlphaFoldDB" id="K2Q1P7"/>
<evidence type="ECO:0000313" key="3">
    <source>
        <dbReference type="Proteomes" id="UP000007364"/>
    </source>
</evidence>
<protein>
    <recommendedName>
        <fullName evidence="4">Dihydrolipoamide dehydrogenase</fullName>
    </recommendedName>
</protein>
<proteinExistence type="predicted"/>
<evidence type="ECO:0000256" key="1">
    <source>
        <dbReference type="SAM" id="SignalP"/>
    </source>
</evidence>
<dbReference type="OrthoDB" id="187854at2"/>
<dbReference type="eggNOG" id="COG0790">
    <property type="taxonomic scope" value="Bacteria"/>
</dbReference>
<feature type="signal peptide" evidence="1">
    <location>
        <begin position="1"/>
        <end position="19"/>
    </location>
</feature>
<dbReference type="PATRIC" id="fig|555500.3.peg.2182"/>
<gene>
    <name evidence="2" type="ORF">I215_10580</name>
</gene>
<dbReference type="STRING" id="555500.I215_10580"/>
<accession>K2Q1P7</accession>
<dbReference type="RefSeq" id="WP_008991956.1">
    <property type="nucleotide sequence ID" value="NZ_AMSG01000015.1"/>
</dbReference>
<evidence type="ECO:0008006" key="4">
    <source>
        <dbReference type="Google" id="ProtNLM"/>
    </source>
</evidence>
<comment type="caution">
    <text evidence="2">The sequence shown here is derived from an EMBL/GenBank/DDBJ whole genome shotgun (WGS) entry which is preliminary data.</text>
</comment>
<feature type="chain" id="PRO_5003866728" description="Dihydrolipoamide dehydrogenase" evidence="1">
    <location>
        <begin position="20"/>
        <end position="282"/>
    </location>
</feature>
<dbReference type="EMBL" id="AMSG01000015">
    <property type="protein sequence ID" value="EKF54746.1"/>
    <property type="molecule type" value="Genomic_DNA"/>
</dbReference>